<dbReference type="EMBL" id="UFQT01001853">
    <property type="protein sequence ID" value="SSX32016.1"/>
    <property type="molecule type" value="Genomic_DNA"/>
</dbReference>
<sequence>MEEGHDNHPMANIKIEDEEISEQNAKERSPERARSESRRGRRAQKRKKFEWQDEPTLQLIEFIKLHPSIWDNTDVMYRNVRMNKNLFLELVSVLSNKYPDHGYTYEIVRRKWDSLKGYYSRKAVRNPNNTTMEKELKTNGNTNNEDEASDAVHWAYFERLSFLGTSLSKINASEAGSDEENELDLVQSEPLNLEFSNGSTTVKTHLVPKRRKHHSMENPTENGDHSAGPISLVTEKSDNLRNLTSTPNQPTSQQTPQQTPMSPTATGSDPDCFGIGKYVGRVIQDLDADLTDELVSRVVRDCIEVRHKQRLRFAEMYQNN</sequence>
<feature type="region of interest" description="Disordered" evidence="1">
    <location>
        <begin position="1"/>
        <end position="49"/>
    </location>
</feature>
<dbReference type="PANTHER" id="PTHR12243">
    <property type="entry name" value="MADF DOMAIN TRANSCRIPTION FACTOR"/>
    <property type="match status" value="1"/>
</dbReference>
<feature type="compositionally biased region" description="Polar residues" evidence="1">
    <location>
        <begin position="194"/>
        <end position="203"/>
    </location>
</feature>
<gene>
    <name evidence="4" type="primary">CSON004329</name>
    <name evidence="3" type="synonym">CSON012127</name>
</gene>
<dbReference type="AlphaFoldDB" id="A0A336MNW3"/>
<evidence type="ECO:0000313" key="3">
    <source>
        <dbReference type="EMBL" id="SSX25264.1"/>
    </source>
</evidence>
<dbReference type="PANTHER" id="PTHR12243:SF67">
    <property type="entry name" value="COREPRESSOR OF PANGOLIN, ISOFORM A-RELATED"/>
    <property type="match status" value="1"/>
</dbReference>
<feature type="compositionally biased region" description="Basic and acidic residues" evidence="1">
    <location>
        <begin position="24"/>
        <end position="38"/>
    </location>
</feature>
<dbReference type="EMBL" id="UFQT01000556">
    <property type="protein sequence ID" value="SSX25264.1"/>
    <property type="molecule type" value="Genomic_DNA"/>
</dbReference>
<protein>
    <submittedName>
        <fullName evidence="4">CSON004329 protein</fullName>
    </submittedName>
    <submittedName>
        <fullName evidence="3">CSON012127 protein</fullName>
    </submittedName>
</protein>
<dbReference type="InterPro" id="IPR039353">
    <property type="entry name" value="TF_Adf1"/>
</dbReference>
<proteinExistence type="predicted"/>
<feature type="compositionally biased region" description="Basic residues" evidence="1">
    <location>
        <begin position="39"/>
        <end position="48"/>
    </location>
</feature>
<evidence type="ECO:0000259" key="2">
    <source>
        <dbReference type="PROSITE" id="PS51029"/>
    </source>
</evidence>
<reference evidence="4" key="1">
    <citation type="submission" date="2018-07" db="EMBL/GenBank/DDBJ databases">
        <authorList>
            <person name="Quirk P.G."/>
            <person name="Krulwich T.A."/>
        </authorList>
    </citation>
    <scope>NUCLEOTIDE SEQUENCE</scope>
</reference>
<evidence type="ECO:0000313" key="4">
    <source>
        <dbReference type="EMBL" id="SSX32016.1"/>
    </source>
</evidence>
<feature type="domain" description="MADF" evidence="2">
    <location>
        <begin position="58"/>
        <end position="168"/>
    </location>
</feature>
<feature type="compositionally biased region" description="Low complexity" evidence="1">
    <location>
        <begin position="244"/>
        <end position="266"/>
    </location>
</feature>
<name>A0A336MNW3_CULSO</name>
<accession>A0A336MNW3</accession>
<dbReference type="PROSITE" id="PS51029">
    <property type="entry name" value="MADF"/>
    <property type="match status" value="1"/>
</dbReference>
<dbReference type="Pfam" id="PF10545">
    <property type="entry name" value="MADF_DNA_bdg"/>
    <property type="match status" value="1"/>
</dbReference>
<feature type="region of interest" description="Disordered" evidence="1">
    <location>
        <begin position="194"/>
        <end position="270"/>
    </location>
</feature>
<dbReference type="SMART" id="SM00595">
    <property type="entry name" value="MADF"/>
    <property type="match status" value="1"/>
</dbReference>
<organism evidence="4">
    <name type="scientific">Culicoides sonorensis</name>
    <name type="common">Biting midge</name>
    <dbReference type="NCBI Taxonomy" id="179676"/>
    <lineage>
        <taxon>Eukaryota</taxon>
        <taxon>Metazoa</taxon>
        <taxon>Ecdysozoa</taxon>
        <taxon>Arthropoda</taxon>
        <taxon>Hexapoda</taxon>
        <taxon>Insecta</taxon>
        <taxon>Pterygota</taxon>
        <taxon>Neoptera</taxon>
        <taxon>Endopterygota</taxon>
        <taxon>Diptera</taxon>
        <taxon>Nematocera</taxon>
        <taxon>Chironomoidea</taxon>
        <taxon>Ceratopogonidae</taxon>
        <taxon>Ceratopogoninae</taxon>
        <taxon>Culicoides</taxon>
        <taxon>Monoculicoides</taxon>
    </lineage>
</organism>
<dbReference type="InterPro" id="IPR006578">
    <property type="entry name" value="MADF-dom"/>
</dbReference>
<dbReference type="VEuPathDB" id="VectorBase:CSON004329"/>
<dbReference type="VEuPathDB" id="VectorBase:CSON012127"/>
<evidence type="ECO:0000256" key="1">
    <source>
        <dbReference type="SAM" id="MobiDB-lite"/>
    </source>
</evidence>